<reference evidence="2" key="1">
    <citation type="journal article" date="2020" name="Stud. Mycol.">
        <title>101 Dothideomycetes genomes: a test case for predicting lifestyles and emergence of pathogens.</title>
        <authorList>
            <person name="Haridas S."/>
            <person name="Albert R."/>
            <person name="Binder M."/>
            <person name="Bloem J."/>
            <person name="Labutti K."/>
            <person name="Salamov A."/>
            <person name="Andreopoulos B."/>
            <person name="Baker S."/>
            <person name="Barry K."/>
            <person name="Bills G."/>
            <person name="Bluhm B."/>
            <person name="Cannon C."/>
            <person name="Castanera R."/>
            <person name="Culley D."/>
            <person name="Daum C."/>
            <person name="Ezra D."/>
            <person name="Gonzalez J."/>
            <person name="Henrissat B."/>
            <person name="Kuo A."/>
            <person name="Liang C."/>
            <person name="Lipzen A."/>
            <person name="Lutzoni F."/>
            <person name="Magnuson J."/>
            <person name="Mondo S."/>
            <person name="Nolan M."/>
            <person name="Ohm R."/>
            <person name="Pangilinan J."/>
            <person name="Park H.-J."/>
            <person name="Ramirez L."/>
            <person name="Alfaro M."/>
            <person name="Sun H."/>
            <person name="Tritt A."/>
            <person name="Yoshinaga Y."/>
            <person name="Zwiers L.-H."/>
            <person name="Turgeon B."/>
            <person name="Goodwin S."/>
            <person name="Spatafora J."/>
            <person name="Crous P."/>
            <person name="Grigoriev I."/>
        </authorList>
    </citation>
    <scope>NUCLEOTIDE SEQUENCE</scope>
    <source>
        <strain evidence="2">CBS 121739</strain>
    </source>
</reference>
<evidence type="ECO:0000313" key="2">
    <source>
        <dbReference type="EMBL" id="KAF2763090.1"/>
    </source>
</evidence>
<name>A0A6A6WLJ4_9PEZI</name>
<dbReference type="EMBL" id="ML996565">
    <property type="protein sequence ID" value="KAF2763090.1"/>
    <property type="molecule type" value="Genomic_DNA"/>
</dbReference>
<gene>
    <name evidence="2" type="ORF">EJ05DRAFT_25484</name>
</gene>
<dbReference type="GeneID" id="54481254"/>
<accession>A0A6A6WLJ4</accession>
<evidence type="ECO:0000256" key="1">
    <source>
        <dbReference type="SAM" id="MobiDB-lite"/>
    </source>
</evidence>
<dbReference type="RefSeq" id="XP_033605541.1">
    <property type="nucleotide sequence ID" value="XM_033740200.1"/>
</dbReference>
<feature type="region of interest" description="Disordered" evidence="1">
    <location>
        <begin position="32"/>
        <end position="51"/>
    </location>
</feature>
<dbReference type="Proteomes" id="UP000799437">
    <property type="component" value="Unassembled WGS sequence"/>
</dbReference>
<sequence length="103" mass="11346">MSSFVPACLGSAPLSTSLRSEQHHLLSASQHVLTNAHARAPSASRSRRSTRGPYLLALHQLRPRSPTSCFRIRQPTNGHQHDASPCPSCTPRKARLVARVLFR</sequence>
<proteinExistence type="predicted"/>
<protein>
    <submittedName>
        <fullName evidence="2">Uncharacterized protein</fullName>
    </submittedName>
</protein>
<organism evidence="2 3">
    <name type="scientific">Pseudovirgaria hyperparasitica</name>
    <dbReference type="NCBI Taxonomy" id="470096"/>
    <lineage>
        <taxon>Eukaryota</taxon>
        <taxon>Fungi</taxon>
        <taxon>Dikarya</taxon>
        <taxon>Ascomycota</taxon>
        <taxon>Pezizomycotina</taxon>
        <taxon>Dothideomycetes</taxon>
        <taxon>Dothideomycetes incertae sedis</taxon>
        <taxon>Acrospermales</taxon>
        <taxon>Acrospermaceae</taxon>
        <taxon>Pseudovirgaria</taxon>
    </lineage>
</organism>
<keyword evidence="3" id="KW-1185">Reference proteome</keyword>
<evidence type="ECO:0000313" key="3">
    <source>
        <dbReference type="Proteomes" id="UP000799437"/>
    </source>
</evidence>
<dbReference type="AlphaFoldDB" id="A0A6A6WLJ4"/>